<gene>
    <name evidence="1" type="ORF">G3M78_06565</name>
</gene>
<dbReference type="Proteomes" id="UP000594464">
    <property type="component" value="Chromosome"/>
</dbReference>
<evidence type="ECO:0000313" key="1">
    <source>
        <dbReference type="EMBL" id="QPJ65068.1"/>
    </source>
</evidence>
<name>A0A7T0C229_9BACT</name>
<reference evidence="2" key="1">
    <citation type="submission" date="2020-02" db="EMBL/GenBank/DDBJ databases">
        <title>Genomic and physiological characterization of two novel Nitrospinaceae genera.</title>
        <authorList>
            <person name="Mueller A.J."/>
            <person name="Jung M.-Y."/>
            <person name="Strachan C.R."/>
            <person name="Herbold C.W."/>
            <person name="Kirkegaard R.H."/>
            <person name="Daims H."/>
        </authorList>
    </citation>
    <scope>NUCLEOTIDE SEQUENCE [LARGE SCALE GENOMIC DNA]</scope>
</reference>
<evidence type="ECO:0000313" key="2">
    <source>
        <dbReference type="Proteomes" id="UP000594464"/>
    </source>
</evidence>
<dbReference type="AlphaFoldDB" id="A0A7T0C229"/>
<dbReference type="KEGG" id="nva:G3M78_06565"/>
<sequence>MTFRFEEEDYRTTYVLEDFYFTNPFSEEEFLVISFRDQDDAERRFSFILNFDRTQRSLPNTPKLSKVESAIIKNFVKDMPDELLVLFKQRAAEAKAYGEKNPMSYLEFTPDRYVNYIEMHPSNKETIKFTYAEDKYFAEDSYNTDPREKNRDLKLAFYRMDLNDSGEPPVFEYTYYFEEKLRAEEDARLDPVHNDMIMAMNAALPDLYDILKKRYRTAKDVGEKLMQSSPSKIVHVDEKAESGQVLN</sequence>
<dbReference type="EMBL" id="CP048620">
    <property type="protein sequence ID" value="QPJ65068.1"/>
    <property type="molecule type" value="Genomic_DNA"/>
</dbReference>
<proteinExistence type="predicted"/>
<protein>
    <submittedName>
        <fullName evidence="1">Uncharacterized protein</fullName>
    </submittedName>
</protein>
<organism evidence="1 2">
    <name type="scientific">Candidatus Nitrohelix vancouverensis</name>
    <dbReference type="NCBI Taxonomy" id="2705534"/>
    <lineage>
        <taxon>Bacteria</taxon>
        <taxon>Pseudomonadati</taxon>
        <taxon>Nitrospinota/Tectimicrobiota group</taxon>
        <taxon>Nitrospinota</taxon>
        <taxon>Nitrospinia</taxon>
        <taxon>Nitrospinales</taxon>
        <taxon>Nitrospinaceae</taxon>
        <taxon>Candidatus Nitrohelix</taxon>
    </lineage>
</organism>
<accession>A0A7T0C229</accession>